<dbReference type="PANTHER" id="PTHR46184:SF5">
    <property type="entry name" value="UNCONVENTIONAL MYOSIN-IXA-LIKE"/>
    <property type="match status" value="1"/>
</dbReference>
<dbReference type="Pfam" id="PF00612">
    <property type="entry name" value="IQ"/>
    <property type="match status" value="3"/>
</dbReference>
<dbReference type="SUPFAM" id="SSF57889">
    <property type="entry name" value="Cysteine-rich domain"/>
    <property type="match status" value="1"/>
</dbReference>
<feature type="compositionally biased region" description="Basic residues" evidence="10">
    <location>
        <begin position="359"/>
        <end position="368"/>
    </location>
</feature>
<dbReference type="PRINTS" id="PR00193">
    <property type="entry name" value="MYOSINHEAVY"/>
</dbReference>
<feature type="compositionally biased region" description="Polar residues" evidence="10">
    <location>
        <begin position="871"/>
        <end position="881"/>
    </location>
</feature>
<dbReference type="InterPro" id="IPR000048">
    <property type="entry name" value="IQ_motif_EF-hand-BS"/>
</dbReference>
<keyword evidence="7 9" id="KW-0518">Myosin</keyword>
<dbReference type="PROSITE" id="PS50238">
    <property type="entry name" value="RHOGAP"/>
    <property type="match status" value="1"/>
</dbReference>
<feature type="compositionally biased region" description="Basic and acidic residues" evidence="10">
    <location>
        <begin position="1032"/>
        <end position="1064"/>
    </location>
</feature>
<dbReference type="Gene3D" id="6.20.240.20">
    <property type="match status" value="1"/>
</dbReference>
<feature type="compositionally biased region" description="Basic and acidic residues" evidence="10">
    <location>
        <begin position="902"/>
        <end position="930"/>
    </location>
</feature>
<evidence type="ECO:0000313" key="14">
    <source>
        <dbReference type="Proteomes" id="UP000694888"/>
    </source>
</evidence>
<evidence type="ECO:0000256" key="10">
    <source>
        <dbReference type="SAM" id="MobiDB-lite"/>
    </source>
</evidence>
<evidence type="ECO:0000256" key="5">
    <source>
        <dbReference type="ARBA" id="ARBA00022833"/>
    </source>
</evidence>
<feature type="domain" description="Myosin motor" evidence="13">
    <location>
        <begin position="1"/>
        <end position="628"/>
    </location>
</feature>
<dbReference type="Proteomes" id="UP000694888">
    <property type="component" value="Unplaced"/>
</dbReference>
<organism evidence="14 15">
    <name type="scientific">Aplysia californica</name>
    <name type="common">California sea hare</name>
    <dbReference type="NCBI Taxonomy" id="6500"/>
    <lineage>
        <taxon>Eukaryota</taxon>
        <taxon>Metazoa</taxon>
        <taxon>Spiralia</taxon>
        <taxon>Lophotrochozoa</taxon>
        <taxon>Mollusca</taxon>
        <taxon>Gastropoda</taxon>
        <taxon>Heterobranchia</taxon>
        <taxon>Euthyneura</taxon>
        <taxon>Tectipleura</taxon>
        <taxon>Aplysiida</taxon>
        <taxon>Aplysioidea</taxon>
        <taxon>Aplysiidae</taxon>
        <taxon>Aplysia</taxon>
    </lineage>
</organism>
<dbReference type="PROSITE" id="PS00479">
    <property type="entry name" value="ZF_DAG_PE_1"/>
    <property type="match status" value="1"/>
</dbReference>
<keyword evidence="8" id="KW-0505">Motor protein</keyword>
<dbReference type="PROSITE" id="PS50096">
    <property type="entry name" value="IQ"/>
    <property type="match status" value="2"/>
</dbReference>
<feature type="compositionally biased region" description="Basic and acidic residues" evidence="10">
    <location>
        <begin position="1341"/>
        <end position="1356"/>
    </location>
</feature>
<dbReference type="SUPFAM" id="SSF48350">
    <property type="entry name" value="GTPase activation domain, GAP"/>
    <property type="match status" value="1"/>
</dbReference>
<evidence type="ECO:0000256" key="1">
    <source>
        <dbReference type="ARBA" id="ARBA00004496"/>
    </source>
</evidence>
<evidence type="ECO:0000256" key="4">
    <source>
        <dbReference type="ARBA" id="ARBA00022741"/>
    </source>
</evidence>
<feature type="compositionally biased region" description="Polar residues" evidence="10">
    <location>
        <begin position="1093"/>
        <end position="1106"/>
    </location>
</feature>
<dbReference type="SUPFAM" id="SSF52540">
    <property type="entry name" value="P-loop containing nucleoside triphosphate hydrolases"/>
    <property type="match status" value="2"/>
</dbReference>
<dbReference type="InterPro" id="IPR036961">
    <property type="entry name" value="Kinesin_motor_dom_sf"/>
</dbReference>
<evidence type="ECO:0000256" key="3">
    <source>
        <dbReference type="ARBA" id="ARBA00022723"/>
    </source>
</evidence>
<feature type="domain" description="Phorbol-ester/DAG-type" evidence="11">
    <location>
        <begin position="1374"/>
        <end position="1423"/>
    </location>
</feature>
<feature type="compositionally biased region" description="Low complexity" evidence="10">
    <location>
        <begin position="1204"/>
        <end position="1214"/>
    </location>
</feature>
<evidence type="ECO:0000313" key="15">
    <source>
        <dbReference type="RefSeq" id="XP_012945024.1"/>
    </source>
</evidence>
<dbReference type="SMART" id="SM00242">
    <property type="entry name" value="MYSc"/>
    <property type="match status" value="1"/>
</dbReference>
<dbReference type="CDD" id="cd20818">
    <property type="entry name" value="C1_Myosin-IX"/>
    <property type="match status" value="1"/>
</dbReference>
<keyword evidence="14" id="KW-1185">Reference proteome</keyword>
<dbReference type="InterPro" id="IPR027417">
    <property type="entry name" value="P-loop_NTPase"/>
</dbReference>
<feature type="region of interest" description="Actin-binding" evidence="9">
    <location>
        <begin position="510"/>
        <end position="532"/>
    </location>
</feature>
<dbReference type="InterPro" id="IPR046987">
    <property type="entry name" value="Myo9"/>
</dbReference>
<keyword evidence="5" id="KW-0862">Zinc</keyword>
<dbReference type="InterPro" id="IPR001609">
    <property type="entry name" value="Myosin_head_motor_dom-like"/>
</dbReference>
<dbReference type="Pfam" id="PF00063">
    <property type="entry name" value="Myosin_head"/>
    <property type="match status" value="2"/>
</dbReference>
<dbReference type="InterPro" id="IPR008936">
    <property type="entry name" value="Rho_GTPase_activation_prot"/>
</dbReference>
<feature type="compositionally biased region" description="Basic residues" evidence="10">
    <location>
        <begin position="938"/>
        <end position="947"/>
    </location>
</feature>
<evidence type="ECO:0000256" key="2">
    <source>
        <dbReference type="ARBA" id="ARBA00022490"/>
    </source>
</evidence>
<protein>
    <submittedName>
        <fullName evidence="15">Unconventional myosin-IXAa</fullName>
    </submittedName>
</protein>
<dbReference type="Gene3D" id="1.20.120.720">
    <property type="entry name" value="Myosin VI head, motor domain, U50 subdomain"/>
    <property type="match status" value="1"/>
</dbReference>
<gene>
    <name evidence="15" type="primary">LOC101854372</name>
</gene>
<comment type="caution">
    <text evidence="9">Lacks conserved residue(s) required for the propagation of feature annotation.</text>
</comment>
<dbReference type="GeneID" id="101854372"/>
<evidence type="ECO:0000259" key="12">
    <source>
        <dbReference type="PROSITE" id="PS50238"/>
    </source>
</evidence>
<sequence length="1857" mass="214317">MEMVGFSPETQKKIFSVLSAVLHLGNIEFKKKGDKHHDESVTVRSGETVKTISLLLKVKERYVLEALTQKKTTAGDETFVINYKMEDAIATRDAMAKCIYGALFDWIVLKVNQALLAKKHDSEHEGDSIGVLDIFGFEDFGRNSFEQFCINYANEHLQYYFNQHIFKFEQEEYQREGIQWKNIEFIDNTGSLELFSKRPSGLFYLLDEECNFPAATNETLLNKFTHHHKSNLHYQVPQLKEGAFSIMHYAGRVKYFVKDFREKNLDLVRPEIVATLKKSSLAFVRELMGIDPVAVLRWSVVRAFFRCFFAFIKAGERYRKNGGKESRRRPAPSKRLSDPTLQDVFNENLLNSAPAGYPSRHHHYHHHQQNASGSRAILSKNDNHSGTARVDQPQHQQQDKEEAGSARVSAAERDSLLLQHHRDEIHEELMLYSALETSLPANDARVIRRARKLLMKNKSFKPKPRPSLSFRDIKALKAIASRSMPGSIRGSGSGSKKQPPTVGAQFQWSLSRLMTTLNQANPYFIRCIKSNREKAPCVFDEELVMRQLRYTGMLATVKIRQSGYNYRLLFEEFTQLYKILLPRKTEHSKADIRNFLQSMGLQQENYQIGINKIFLRESEKMRLDEALHSAIMERVIKIQRWVKTCLERQSYNRLRDATILMQKHIRRFLAQQDFHEYRLMRLQQSAAIIIQTHYRCYLARQHFHAQRYAVIYIQSYVRAVLTRRKFFQLRDEYYAMLARQEQERQEFERQEKERIRREEEEERERLREAERLEKEEKERRAREKEEEEQRSVAERLEADRRREKKEELQSTASDEGVLVKAPSSEELEERDYATRLPRRDSEESSGIMEDSETETTSVDTAKPPSEPVTEGTVSATSSSPISEAIDIPVPDDEASRIRRASRVKELAKTFQKTPERDDGEKGKGQEEVDGRVFVVRRGSQRWKHRKSSAPLAKQESFSDWDQSPTSPEPVPIPSRTSDANIRPSDANIRSSDSNIRPSDANSRVTDASANTRPTDAHHRPPPLDIPRGAPLTEEKRKELETVVSHHRDVMMRRKEDMEEAERAGDQAGHLSPLRKAREQIKNWVGERREAKSSNHLSYSCIPSSPGRSFKFFKHRSTKKKRDDSEEESDDFVLTPTKKTIESMGVSVLPTLSLPTVPPINVIAGKQQSPHPQEDDHNSYPVTERSHWHHRGRRKKKTRRPDNASSPSCSSQSRSNMKVARSTEWQYAENLVITDVLELRLLDEFISQKQRELYGDTTGNRRYTIFDRIFKGALEKFRKDLKSVIAIEVGKDSPLVRYRDLFEQFRQVLEAEMKREQTNAPLVMSINAFRGFLDEFRKQQELRQRENKKDDRRMEKKNLKREKHKKTQDIIEYNGHKYMQMQFSITTFCEVCTSLIWILDRSYVCQVCKLACHKKCYSKHSAPCKGNAENKGHPSSKVFGANLDALVSESQKIPVVCERLMSAIERTGLYVEGVYRKSGAAPKVKELKAALENDVEAVNLEDYHVHVQASVLKTFLRMLPEPLLTYELYDDFLRTTEIKDERELIRSLFEVIKKLPRANFDLFERLAFHLACVAMHSDSNKMSPNALAVVFAPVVLGTNKHIQAQDAIALVPHQMLCLEYVLKEEIRTVNSKLEDIDTLESAEKTTGERLNAVRASLRTARQKSPLASPVKQASVHRQEAVDEEDIHVIIDEEEEEEGEEEVDMELAREEKVLSRHLASIHKEKDKLTYKLPMLETRQASSDEDVLSTDEMDAVLDNMNEEYAVNFDLPATRPSLPHITKTRMSGPNCRRLPKRFAQKVKAAQLALEDTSEACLPEPIPTISIRSPPYSQYSGTMTVESSYVTVPGILSLADEDEIMV</sequence>
<keyword evidence="4" id="KW-0547">Nucleotide-binding</keyword>
<dbReference type="InterPro" id="IPR002219">
    <property type="entry name" value="PKC_DAG/PE"/>
</dbReference>
<keyword evidence="9" id="KW-0009">Actin-binding</keyword>
<evidence type="ECO:0000256" key="8">
    <source>
        <dbReference type="ARBA" id="ARBA00023175"/>
    </source>
</evidence>
<proteinExistence type="inferred from homology"/>
<feature type="compositionally biased region" description="Polar residues" evidence="10">
    <location>
        <begin position="987"/>
        <end position="1013"/>
    </location>
</feature>
<feature type="compositionally biased region" description="Basic residues" evidence="10">
    <location>
        <begin position="1186"/>
        <end position="1198"/>
    </location>
</feature>
<feature type="compositionally biased region" description="Basic and acidic residues" evidence="10">
    <location>
        <begin position="830"/>
        <end position="842"/>
    </location>
</feature>
<feature type="region of interest" description="Disordered" evidence="10">
    <location>
        <begin position="1341"/>
        <end position="1365"/>
    </location>
</feature>
<dbReference type="Gene3D" id="1.10.555.10">
    <property type="entry name" value="Rho GTPase activation protein"/>
    <property type="match status" value="1"/>
</dbReference>
<feature type="compositionally biased region" description="Polar residues" evidence="10">
    <location>
        <begin position="955"/>
        <end position="965"/>
    </location>
</feature>
<dbReference type="Gene3D" id="1.20.58.530">
    <property type="match status" value="2"/>
</dbReference>
<evidence type="ECO:0000256" key="6">
    <source>
        <dbReference type="ARBA" id="ARBA00022840"/>
    </source>
</evidence>
<feature type="compositionally biased region" description="Basic and acidic residues" evidence="10">
    <location>
        <begin position="397"/>
        <end position="410"/>
    </location>
</feature>
<dbReference type="PANTHER" id="PTHR46184">
    <property type="entry name" value="UNCONVENTIONAL MYOSIN-IXB-LIKE PROTEIN"/>
    <property type="match status" value="1"/>
</dbReference>
<evidence type="ECO:0000256" key="7">
    <source>
        <dbReference type="ARBA" id="ARBA00023123"/>
    </source>
</evidence>
<dbReference type="Pfam" id="PF00130">
    <property type="entry name" value="C1_1"/>
    <property type="match status" value="1"/>
</dbReference>
<feature type="compositionally biased region" description="Basic and acidic residues" evidence="10">
    <location>
        <begin position="747"/>
        <end position="808"/>
    </location>
</feature>
<dbReference type="RefSeq" id="XP_012945024.1">
    <property type="nucleotide sequence ID" value="XM_013089570.2"/>
</dbReference>
<feature type="region of interest" description="Disordered" evidence="10">
    <location>
        <begin position="355"/>
        <end position="410"/>
    </location>
</feature>
<keyword evidence="3" id="KW-0479">Metal-binding</keyword>
<comment type="subcellular location">
    <subcellularLocation>
        <location evidence="1">Cytoplasm</location>
    </subcellularLocation>
</comment>
<dbReference type="SMART" id="SM00324">
    <property type="entry name" value="RhoGAP"/>
    <property type="match status" value="1"/>
</dbReference>
<dbReference type="InterPro" id="IPR046349">
    <property type="entry name" value="C1-like_sf"/>
</dbReference>
<dbReference type="SMART" id="SM00015">
    <property type="entry name" value="IQ"/>
    <property type="match status" value="4"/>
</dbReference>
<feature type="region of interest" description="Disordered" evidence="10">
    <location>
        <begin position="747"/>
        <end position="1131"/>
    </location>
</feature>
<name>A0ABM1ACE0_APLCA</name>
<dbReference type="Gene3D" id="3.40.850.10">
    <property type="entry name" value="Kinesin motor domain"/>
    <property type="match status" value="2"/>
</dbReference>
<keyword evidence="2" id="KW-0963">Cytoplasm</keyword>
<dbReference type="Gene3D" id="1.20.5.190">
    <property type="match status" value="2"/>
</dbReference>
<feature type="region of interest" description="Disordered" evidence="10">
    <location>
        <begin position="1161"/>
        <end position="1216"/>
    </location>
</feature>
<keyword evidence="6" id="KW-0067">ATP-binding</keyword>
<comment type="similarity">
    <text evidence="9">Belongs to the TRAFAC class myosin-kinesin ATPase superfamily. Myosin family.</text>
</comment>
<dbReference type="Gene3D" id="3.30.60.20">
    <property type="match status" value="1"/>
</dbReference>
<dbReference type="PROSITE" id="PS50081">
    <property type="entry name" value="ZF_DAG_PE_2"/>
    <property type="match status" value="1"/>
</dbReference>
<dbReference type="SMART" id="SM00109">
    <property type="entry name" value="C1"/>
    <property type="match status" value="1"/>
</dbReference>
<dbReference type="PROSITE" id="PS51456">
    <property type="entry name" value="MYOSIN_MOTOR"/>
    <property type="match status" value="1"/>
</dbReference>
<feature type="compositionally biased region" description="Basic and acidic residues" evidence="10">
    <location>
        <begin position="1075"/>
        <end position="1092"/>
    </location>
</feature>
<evidence type="ECO:0000259" key="13">
    <source>
        <dbReference type="PROSITE" id="PS51456"/>
    </source>
</evidence>
<evidence type="ECO:0000259" key="11">
    <source>
        <dbReference type="PROSITE" id="PS50081"/>
    </source>
</evidence>
<feature type="domain" description="Rho-GAP" evidence="12">
    <location>
        <begin position="1440"/>
        <end position="1628"/>
    </location>
</feature>
<dbReference type="InterPro" id="IPR000198">
    <property type="entry name" value="RhoGAP_dom"/>
</dbReference>
<feature type="compositionally biased region" description="Basic residues" evidence="10">
    <location>
        <begin position="1110"/>
        <end position="1119"/>
    </location>
</feature>
<evidence type="ECO:0000256" key="9">
    <source>
        <dbReference type="PROSITE-ProRule" id="PRU00782"/>
    </source>
</evidence>
<reference evidence="15" key="1">
    <citation type="submission" date="2025-08" db="UniProtKB">
        <authorList>
            <consortium name="RefSeq"/>
        </authorList>
    </citation>
    <scope>IDENTIFICATION</scope>
</reference>
<dbReference type="Pfam" id="PF00620">
    <property type="entry name" value="RhoGAP"/>
    <property type="match status" value="1"/>
</dbReference>
<accession>A0ABM1ACE0</accession>